<dbReference type="Pfam" id="PF00106">
    <property type="entry name" value="adh_short"/>
    <property type="match status" value="1"/>
</dbReference>
<accession>A0A2P7QZR4</accession>
<dbReference type="Gene3D" id="3.40.50.720">
    <property type="entry name" value="NAD(P)-binding Rossmann-like Domain"/>
    <property type="match status" value="1"/>
</dbReference>
<comment type="similarity">
    <text evidence="1">Belongs to the short-chain dehydrogenases/reductases (SDR) family.</text>
</comment>
<keyword evidence="2" id="KW-0560">Oxidoreductase</keyword>
<sequence length="274" mass="28808">MRGCLTLARSVAMIRIVSQGTALVTGAASGIGAIYAHRLARRGYDLILVDSRPLQTLAEWLKRDTRRNVEILAADPGTPSGLSAVEDRLILEERLTALVNNGSAGARVPSFSPGSGHASDLIARNVGVPARLAYAAAGGFAERGVGTIVNVAPVAPPMPAGIPGTEDGGKALFLDIGRVLHEELHSRGVRIQMVVPDAAASAVWHVAGDALEDLSQEVLLLAEAMVDQALAALDQDFTTARPSIPQVRDWEGFEKQAAQASFARFARPALVEIA</sequence>
<dbReference type="InterPro" id="IPR036291">
    <property type="entry name" value="NAD(P)-bd_dom_sf"/>
</dbReference>
<dbReference type="AlphaFoldDB" id="A0A2P7QZR4"/>
<gene>
    <name evidence="3" type="ORF">C7I55_03660</name>
</gene>
<proteinExistence type="inferred from homology"/>
<organism evidence="3 4">
    <name type="scientific">Allosphingosinicella deserti</name>
    <dbReference type="NCBI Taxonomy" id="2116704"/>
    <lineage>
        <taxon>Bacteria</taxon>
        <taxon>Pseudomonadati</taxon>
        <taxon>Pseudomonadota</taxon>
        <taxon>Alphaproteobacteria</taxon>
        <taxon>Sphingomonadales</taxon>
        <taxon>Sphingomonadaceae</taxon>
        <taxon>Allosphingosinicella</taxon>
    </lineage>
</organism>
<dbReference type="Proteomes" id="UP000241167">
    <property type="component" value="Unassembled WGS sequence"/>
</dbReference>
<dbReference type="PANTHER" id="PTHR43086">
    <property type="entry name" value="VERY-LONG-CHAIN 3-OXOOACYL-COA REDUCTASE"/>
    <property type="match status" value="1"/>
</dbReference>
<evidence type="ECO:0000256" key="1">
    <source>
        <dbReference type="ARBA" id="ARBA00006484"/>
    </source>
</evidence>
<dbReference type="PRINTS" id="PR00081">
    <property type="entry name" value="GDHRDH"/>
</dbReference>
<evidence type="ECO:0000256" key="2">
    <source>
        <dbReference type="ARBA" id="ARBA00023002"/>
    </source>
</evidence>
<protein>
    <submittedName>
        <fullName evidence="3">SDR family oxidoreductase</fullName>
    </submittedName>
</protein>
<dbReference type="EMBL" id="PXYI01000001">
    <property type="protein sequence ID" value="PSJ43462.1"/>
    <property type="molecule type" value="Genomic_DNA"/>
</dbReference>
<dbReference type="InterPro" id="IPR002347">
    <property type="entry name" value="SDR_fam"/>
</dbReference>
<dbReference type="SUPFAM" id="SSF51735">
    <property type="entry name" value="NAD(P)-binding Rossmann-fold domains"/>
    <property type="match status" value="1"/>
</dbReference>
<keyword evidence="4" id="KW-1185">Reference proteome</keyword>
<dbReference type="PANTHER" id="PTHR43086:SF3">
    <property type="entry name" value="NADP-DEPENDENT 3-HYDROXY ACID DEHYDROGENASE YDFG"/>
    <property type="match status" value="1"/>
</dbReference>
<name>A0A2P7QZR4_9SPHN</name>
<comment type="caution">
    <text evidence="3">The sequence shown here is derived from an EMBL/GenBank/DDBJ whole genome shotgun (WGS) entry which is preliminary data.</text>
</comment>
<evidence type="ECO:0000313" key="3">
    <source>
        <dbReference type="EMBL" id="PSJ43462.1"/>
    </source>
</evidence>
<reference evidence="3 4" key="1">
    <citation type="submission" date="2018-03" db="EMBL/GenBank/DDBJ databases">
        <title>The draft genome of Sphingosinicella sp. GL-C-18.</title>
        <authorList>
            <person name="Liu L."/>
            <person name="Li L."/>
            <person name="Liang L."/>
            <person name="Zhang X."/>
            <person name="Wang T."/>
        </authorList>
    </citation>
    <scope>NUCLEOTIDE SEQUENCE [LARGE SCALE GENOMIC DNA]</scope>
    <source>
        <strain evidence="3 4">GL-C-18</strain>
    </source>
</reference>
<evidence type="ECO:0000313" key="4">
    <source>
        <dbReference type="Proteomes" id="UP000241167"/>
    </source>
</evidence>
<dbReference type="GO" id="GO:0016491">
    <property type="term" value="F:oxidoreductase activity"/>
    <property type="evidence" value="ECO:0007669"/>
    <property type="project" value="UniProtKB-KW"/>
</dbReference>